<dbReference type="AlphaFoldDB" id="A0ABD2Q412"/>
<dbReference type="PANTHER" id="PTHR21530">
    <property type="entry name" value="PHEROMONE SHUTDOWN PROTEIN"/>
    <property type="match status" value="1"/>
</dbReference>
<proteinExistence type="predicted"/>
<evidence type="ECO:0000313" key="2">
    <source>
        <dbReference type="Proteomes" id="UP001626550"/>
    </source>
</evidence>
<comment type="caution">
    <text evidence="1">The sequence shown here is derived from an EMBL/GenBank/DDBJ whole genome shotgun (WGS) entry which is preliminary data.</text>
</comment>
<name>A0ABD2Q412_9PLAT</name>
<reference evidence="1 2" key="1">
    <citation type="submission" date="2024-11" db="EMBL/GenBank/DDBJ databases">
        <title>Adaptive evolution of stress response genes in parasites aligns with host niche diversity.</title>
        <authorList>
            <person name="Hahn C."/>
            <person name="Resl P."/>
        </authorList>
    </citation>
    <scope>NUCLEOTIDE SEQUENCE [LARGE SCALE GENOMIC DNA]</scope>
    <source>
        <strain evidence="1">EGGRZ-B1_66</strain>
        <tissue evidence="1">Body</tissue>
    </source>
</reference>
<dbReference type="InterPro" id="IPR046345">
    <property type="entry name" value="TraB_PrgY-like"/>
</dbReference>
<sequence length="338" mass="38722">MEQEVSNLKNLRSREINLPEHVTVVTCENGTKLYVIGTAHFSQQSINDVRFLISHLKPDFVVLELCKDRAGILTLPIKDAETDEAPELHPPSLNEMTNKFGTLYGLIYYYLNQLSLRISKNVQLNSGGEFAAAYQEALPQYHRHFIFGDRAFDVTLKRTISSLGLYERFKIIGHLLWDSPESIKTDEIESLKARDKLEEMVESLKADFPMLAESLLDERDQYLCRSIWDACGMAHYHHFRSHYPSGSRTFVMRCCDHWVPNTVLPRTVVAVVGIGHMKGIEKYWKMAHKIDTKELCKMHPTPLSVKIFNIGMLGGLAYGGTRLLLKLGESIIVRFHRR</sequence>
<keyword evidence="2" id="KW-1185">Reference proteome</keyword>
<organism evidence="1 2">
    <name type="scientific">Cichlidogyrus casuarinus</name>
    <dbReference type="NCBI Taxonomy" id="1844966"/>
    <lineage>
        <taxon>Eukaryota</taxon>
        <taxon>Metazoa</taxon>
        <taxon>Spiralia</taxon>
        <taxon>Lophotrochozoa</taxon>
        <taxon>Platyhelminthes</taxon>
        <taxon>Monogenea</taxon>
        <taxon>Monopisthocotylea</taxon>
        <taxon>Dactylogyridea</taxon>
        <taxon>Ancyrocephalidae</taxon>
        <taxon>Cichlidogyrus</taxon>
    </lineage>
</organism>
<dbReference type="Proteomes" id="UP001626550">
    <property type="component" value="Unassembled WGS sequence"/>
</dbReference>
<evidence type="ECO:0008006" key="3">
    <source>
        <dbReference type="Google" id="ProtNLM"/>
    </source>
</evidence>
<dbReference type="InterPro" id="IPR002816">
    <property type="entry name" value="TraB/PrgY/GumN_fam"/>
</dbReference>
<gene>
    <name evidence="1" type="ORF">Ciccas_007082</name>
</gene>
<dbReference type="EMBL" id="JBJKFK010001038">
    <property type="protein sequence ID" value="KAL3314304.1"/>
    <property type="molecule type" value="Genomic_DNA"/>
</dbReference>
<dbReference type="CDD" id="cd14726">
    <property type="entry name" value="TraB_PrgY-like"/>
    <property type="match status" value="1"/>
</dbReference>
<evidence type="ECO:0000313" key="1">
    <source>
        <dbReference type="EMBL" id="KAL3314304.1"/>
    </source>
</evidence>
<dbReference type="PANTHER" id="PTHR21530:SF7">
    <property type="entry name" value="TRAB DOMAIN-CONTAINING PROTEIN"/>
    <property type="match status" value="1"/>
</dbReference>
<dbReference type="Pfam" id="PF01963">
    <property type="entry name" value="TraB_PrgY_gumN"/>
    <property type="match status" value="1"/>
</dbReference>
<accession>A0ABD2Q412</accession>
<protein>
    <recommendedName>
        <fullName evidence="3">TraB domain-containing protein</fullName>
    </recommendedName>
</protein>